<sequence>MPSNDLRERVEPLEETLAPPAPVPVKRRASRRPGVWLLVALGLLLLLASTIVLPQLRLVGEAFTDDGGFSFANFIEFFTTPRFQEAILNSLVVAVVAGVLACAVAVPAAYVLAQFDLPGRNGFLTLATMATVSPPFLGAYAWVLLLGRGGILTTQLRAWGIELPFDTIIGPGGIVWVTVWATQALVFLLAYDAFRAIDPSLDEASSSVGAGPWRTRLRIVLPMAVPALVTGFYMSSMKIFTDFGTPLIIGGGTPMLPTAVYYEFLSEVSTNPAIASAGSLVMLGVACIALALQQWALRRRTYASVSSRRRPLQPVRGVKKGLMIAYLGVVFGLSFVPHLVVVGTSLLTWKAGILKWIPTFDNYVRLFDENLEVILMSLLLAGIACVLCVIVAVLVAYLTVRRRYTVISPALNVITMVPYIIPGTVLAIGLILAFGSGPLILTGTATILVLAYFIRRIPYVTKSIEAALTQVHPALEEAAMSVGAKPMRAFRQITVPLVRPAIVSGGTVGFLQMVTELSATVMLYSVPFITMTVVIFTNAMQPASPFGVASAMTVVLMLAVYIPLYFVRRKFASVTSV</sequence>
<protein>
    <submittedName>
        <fullName evidence="10">ABC transporter permease</fullName>
    </submittedName>
</protein>
<feature type="domain" description="ABC transmembrane type-1" evidence="9">
    <location>
        <begin position="87"/>
        <end position="293"/>
    </location>
</feature>
<dbReference type="RefSeq" id="WP_189083651.1">
    <property type="nucleotide sequence ID" value="NZ_BMRJ01000001.1"/>
</dbReference>
<proteinExistence type="inferred from homology"/>
<dbReference type="Proteomes" id="UP000610303">
    <property type="component" value="Unassembled WGS sequence"/>
</dbReference>
<keyword evidence="6 8" id="KW-1133">Transmembrane helix</keyword>
<dbReference type="PANTHER" id="PTHR43357:SF3">
    <property type="entry name" value="FE(3+)-TRANSPORT SYSTEM PERMEASE PROTEIN FBPB 2"/>
    <property type="match status" value="1"/>
</dbReference>
<keyword evidence="5 8" id="KW-0812">Transmembrane</keyword>
<dbReference type="SUPFAM" id="SSF161098">
    <property type="entry name" value="MetI-like"/>
    <property type="match status" value="2"/>
</dbReference>
<feature type="transmembrane region" description="Helical" evidence="8">
    <location>
        <begin position="521"/>
        <end position="540"/>
    </location>
</feature>
<dbReference type="Gene3D" id="1.10.3720.10">
    <property type="entry name" value="MetI-like"/>
    <property type="match status" value="2"/>
</dbReference>
<evidence type="ECO:0000259" key="9">
    <source>
        <dbReference type="PROSITE" id="PS50928"/>
    </source>
</evidence>
<dbReference type="InterPro" id="IPR035906">
    <property type="entry name" value="MetI-like_sf"/>
</dbReference>
<dbReference type="EMBL" id="BMRJ01000001">
    <property type="protein sequence ID" value="GGR14694.1"/>
    <property type="molecule type" value="Genomic_DNA"/>
</dbReference>
<accession>A0A918F872</accession>
<keyword evidence="2 8" id="KW-0813">Transport</keyword>
<dbReference type="CDD" id="cd06261">
    <property type="entry name" value="TM_PBP2"/>
    <property type="match status" value="2"/>
</dbReference>
<feature type="transmembrane region" description="Helical" evidence="8">
    <location>
        <begin position="373"/>
        <end position="397"/>
    </location>
</feature>
<dbReference type="PROSITE" id="PS50928">
    <property type="entry name" value="ABC_TM1"/>
    <property type="match status" value="2"/>
</dbReference>
<keyword evidence="11" id="KW-1185">Reference proteome</keyword>
<keyword evidence="7 8" id="KW-0472">Membrane</keyword>
<feature type="transmembrane region" description="Helical" evidence="8">
    <location>
        <begin position="546"/>
        <end position="567"/>
    </location>
</feature>
<name>A0A918F872_AGRME</name>
<feature type="transmembrane region" description="Helical" evidence="8">
    <location>
        <begin position="273"/>
        <end position="297"/>
    </location>
</feature>
<keyword evidence="4" id="KW-0997">Cell inner membrane</keyword>
<dbReference type="GO" id="GO:0055085">
    <property type="term" value="P:transmembrane transport"/>
    <property type="evidence" value="ECO:0007669"/>
    <property type="project" value="InterPro"/>
</dbReference>
<feature type="transmembrane region" description="Helical" evidence="8">
    <location>
        <begin position="318"/>
        <end position="340"/>
    </location>
</feature>
<evidence type="ECO:0000256" key="1">
    <source>
        <dbReference type="ARBA" id="ARBA00004429"/>
    </source>
</evidence>
<comment type="similarity">
    <text evidence="8">Belongs to the binding-protein-dependent transport system permease family.</text>
</comment>
<dbReference type="PANTHER" id="PTHR43357">
    <property type="entry name" value="INNER MEMBRANE ABC TRANSPORTER PERMEASE PROTEIN YDCV"/>
    <property type="match status" value="1"/>
</dbReference>
<reference evidence="10" key="1">
    <citation type="journal article" date="2014" name="Int. J. Syst. Evol. Microbiol.">
        <title>Complete genome sequence of Corynebacterium casei LMG S-19264T (=DSM 44701T), isolated from a smear-ripened cheese.</title>
        <authorList>
            <consortium name="US DOE Joint Genome Institute (JGI-PGF)"/>
            <person name="Walter F."/>
            <person name="Albersmeier A."/>
            <person name="Kalinowski J."/>
            <person name="Ruckert C."/>
        </authorList>
    </citation>
    <scope>NUCLEOTIDE SEQUENCE</scope>
    <source>
        <strain evidence="10">JCM 3346</strain>
    </source>
</reference>
<feature type="transmembrane region" description="Helical" evidence="8">
    <location>
        <begin position="35"/>
        <end position="56"/>
    </location>
</feature>
<evidence type="ECO:0000256" key="4">
    <source>
        <dbReference type="ARBA" id="ARBA00022519"/>
    </source>
</evidence>
<evidence type="ECO:0000256" key="3">
    <source>
        <dbReference type="ARBA" id="ARBA00022475"/>
    </source>
</evidence>
<evidence type="ECO:0000256" key="8">
    <source>
        <dbReference type="RuleBase" id="RU363032"/>
    </source>
</evidence>
<evidence type="ECO:0000256" key="6">
    <source>
        <dbReference type="ARBA" id="ARBA00022989"/>
    </source>
</evidence>
<dbReference type="GO" id="GO:0005886">
    <property type="term" value="C:plasma membrane"/>
    <property type="evidence" value="ECO:0007669"/>
    <property type="project" value="UniProtKB-SubCell"/>
</dbReference>
<keyword evidence="3" id="KW-1003">Cell membrane</keyword>
<feature type="domain" description="ABC transmembrane type-1" evidence="9">
    <location>
        <begin position="374"/>
        <end position="567"/>
    </location>
</feature>
<evidence type="ECO:0000256" key="2">
    <source>
        <dbReference type="ARBA" id="ARBA00022448"/>
    </source>
</evidence>
<comment type="subcellular location">
    <subcellularLocation>
        <location evidence="1">Cell inner membrane</location>
        <topology evidence="1">Multi-pass membrane protein</topology>
    </subcellularLocation>
    <subcellularLocation>
        <location evidence="8">Cell membrane</location>
        <topology evidence="8">Multi-pass membrane protein</topology>
    </subcellularLocation>
</comment>
<comment type="caution">
    <text evidence="10">The sequence shown here is derived from an EMBL/GenBank/DDBJ whole genome shotgun (WGS) entry which is preliminary data.</text>
</comment>
<dbReference type="Pfam" id="PF00528">
    <property type="entry name" value="BPD_transp_1"/>
    <property type="match status" value="2"/>
</dbReference>
<feature type="transmembrane region" description="Helical" evidence="8">
    <location>
        <begin position="123"/>
        <end position="143"/>
    </location>
</feature>
<evidence type="ECO:0000256" key="7">
    <source>
        <dbReference type="ARBA" id="ARBA00023136"/>
    </source>
</evidence>
<feature type="transmembrane region" description="Helical" evidence="8">
    <location>
        <begin position="427"/>
        <end position="454"/>
    </location>
</feature>
<organism evidence="10 11">
    <name type="scientific">Agromyces mediolanus</name>
    <name type="common">Corynebacterium mediolanum</name>
    <dbReference type="NCBI Taxonomy" id="41986"/>
    <lineage>
        <taxon>Bacteria</taxon>
        <taxon>Bacillati</taxon>
        <taxon>Actinomycetota</taxon>
        <taxon>Actinomycetes</taxon>
        <taxon>Micrococcales</taxon>
        <taxon>Microbacteriaceae</taxon>
        <taxon>Agromyces</taxon>
    </lineage>
</organism>
<dbReference type="InterPro" id="IPR000515">
    <property type="entry name" value="MetI-like"/>
</dbReference>
<gene>
    <name evidence="10" type="ORF">GCM10010196_04160</name>
</gene>
<reference evidence="10" key="2">
    <citation type="submission" date="2020-09" db="EMBL/GenBank/DDBJ databases">
        <authorList>
            <person name="Sun Q."/>
            <person name="Ohkuma M."/>
        </authorList>
    </citation>
    <scope>NUCLEOTIDE SEQUENCE</scope>
    <source>
        <strain evidence="10">JCM 3346</strain>
    </source>
</reference>
<dbReference type="AlphaFoldDB" id="A0A918F872"/>
<feature type="transmembrane region" description="Helical" evidence="8">
    <location>
        <begin position="86"/>
        <end position="111"/>
    </location>
</feature>
<evidence type="ECO:0000313" key="11">
    <source>
        <dbReference type="Proteomes" id="UP000610303"/>
    </source>
</evidence>
<evidence type="ECO:0000256" key="5">
    <source>
        <dbReference type="ARBA" id="ARBA00022692"/>
    </source>
</evidence>
<evidence type="ECO:0000313" key="10">
    <source>
        <dbReference type="EMBL" id="GGR14694.1"/>
    </source>
</evidence>
<feature type="transmembrane region" description="Helical" evidence="8">
    <location>
        <begin position="173"/>
        <end position="194"/>
    </location>
</feature>